<keyword evidence="2" id="KW-1185">Reference proteome</keyword>
<dbReference type="EMBL" id="CADEPI010000024">
    <property type="protein sequence ID" value="CAB3366354.1"/>
    <property type="molecule type" value="Genomic_DNA"/>
</dbReference>
<evidence type="ECO:0000313" key="2">
    <source>
        <dbReference type="Proteomes" id="UP000494165"/>
    </source>
</evidence>
<organism evidence="1 2">
    <name type="scientific">Cloeon dipterum</name>
    <dbReference type="NCBI Taxonomy" id="197152"/>
    <lineage>
        <taxon>Eukaryota</taxon>
        <taxon>Metazoa</taxon>
        <taxon>Ecdysozoa</taxon>
        <taxon>Arthropoda</taxon>
        <taxon>Hexapoda</taxon>
        <taxon>Insecta</taxon>
        <taxon>Pterygota</taxon>
        <taxon>Palaeoptera</taxon>
        <taxon>Ephemeroptera</taxon>
        <taxon>Pisciforma</taxon>
        <taxon>Baetidae</taxon>
        <taxon>Cloeon</taxon>
    </lineage>
</organism>
<accession>A0A8S1CBQ5</accession>
<dbReference type="AlphaFoldDB" id="A0A8S1CBQ5"/>
<proteinExistence type="predicted"/>
<gene>
    <name evidence="1" type="ORF">CLODIP_2_CD01537</name>
</gene>
<protein>
    <submittedName>
        <fullName evidence="1">Uncharacterized protein</fullName>
    </submittedName>
</protein>
<reference evidence="1 2" key="1">
    <citation type="submission" date="2020-04" db="EMBL/GenBank/DDBJ databases">
        <authorList>
            <person name="Alioto T."/>
            <person name="Alioto T."/>
            <person name="Gomez Garrido J."/>
        </authorList>
    </citation>
    <scope>NUCLEOTIDE SEQUENCE [LARGE SCALE GENOMIC DNA]</scope>
</reference>
<comment type="caution">
    <text evidence="1">The sequence shown here is derived from an EMBL/GenBank/DDBJ whole genome shotgun (WGS) entry which is preliminary data.</text>
</comment>
<dbReference type="OrthoDB" id="6044770at2759"/>
<dbReference type="Proteomes" id="UP000494165">
    <property type="component" value="Unassembled WGS sequence"/>
</dbReference>
<name>A0A8S1CBQ5_9INSE</name>
<sequence>MSSKLRCRSCSVCDTLTAALYSSETQSVWFIWRDQIRFIFEFSPPARQHSLAMPLCKVSFLIIIVNASIAFQVCRAVPPVNRDRNPLRYDLLRSLPLKSTPKPYPAMEVGLVRPVERFFDLIRTRMALRRKLNPSLPNFAARMSEGERSTRVQRAFDNVSNFVHLVGDIDSFLADRARSVVRRLNAMFSEEDRYRREMGQ</sequence>
<evidence type="ECO:0000313" key="1">
    <source>
        <dbReference type="EMBL" id="CAB3366354.1"/>
    </source>
</evidence>